<feature type="region of interest" description="Disordered" evidence="1">
    <location>
        <begin position="106"/>
        <end position="185"/>
    </location>
</feature>
<feature type="region of interest" description="Disordered" evidence="1">
    <location>
        <begin position="683"/>
        <end position="753"/>
    </location>
</feature>
<gene>
    <name evidence="2" type="ORF">GFSPODELE1_LOCUS2299</name>
</gene>
<feature type="compositionally biased region" description="Polar residues" evidence="1">
    <location>
        <begin position="693"/>
        <end position="702"/>
    </location>
</feature>
<dbReference type="Proteomes" id="UP001497453">
    <property type="component" value="Chromosome 11"/>
</dbReference>
<dbReference type="EMBL" id="OZ037954">
    <property type="protein sequence ID" value="CAL1698725.1"/>
    <property type="molecule type" value="Genomic_DNA"/>
</dbReference>
<feature type="compositionally biased region" description="Polar residues" evidence="1">
    <location>
        <begin position="399"/>
        <end position="414"/>
    </location>
</feature>
<evidence type="ECO:0000313" key="3">
    <source>
        <dbReference type="Proteomes" id="UP001497453"/>
    </source>
</evidence>
<evidence type="ECO:0000256" key="1">
    <source>
        <dbReference type="SAM" id="MobiDB-lite"/>
    </source>
</evidence>
<sequence>MGRMVTSFSENNRWCDGENSQGLLPYHTQYASSPPLANYITISLLATPSCIVNLTAFISTTPTSFLSKLTRMSSLRRVARTVSSKFKSLADSFSSLSLADQNIIDATPEPSKAKTRKAKVHPPSQSRRPADVARESRDRLSTQEAYTPAPQVAPATEHSPATGEPQHGSLKQINDLHPRVPPPSRYAMAALGTTLERRSNGPLPYVPPVFTPHCRPKPIDDFSDVAAALDAVELCPTAPLRASGKTPRTRRKTRKSSSPYARPESRKEESESLSKAIGRLTITIPPLHRGSQQPPQLGTPSDNTRRKTRSSTKKATRRSKENMTPTEIEPTPSVRQQPETNNDFASSIRAVRQTSGTNIISTTAAHVEESKVPFSSQEFMDQAVETVTPFSEHPPRRLSTPQTIPPTLTVNKSEGNGYEADSECGGSTQSSSPVVQLSRPTVTVTVASPRHILPSPTRRTWRTHYLSKQKGALMGISRHRRRLFTTNQPLAEHPPGNYTRGRLTKTMALIRRCRFKEPNPSVRSRLRRSGNLFIYNLMATMPNRLLNPKEKSSLQGAMSVQPSTPSCAIGVDRLDSDIDMDTASEVSGVQQFYGHPAPPLQQTFSDVSMHSSSNDFVGVPSFPASEGGDFYWMRDEDVAMEGDAVVTSNGWAATAPNSPIVAAQRSGPEDIPSDITQALSSTQVASEAVKPSPSRTIPSPLSETKDAEDNESIIPSIRRPQHLHRSSSADNTSKNASPSTPESPSEPRPSSPLRISSIQLPRLLPSAPSSSGGSLAGVATGALPEASVVSSTPRESPADCKVTPQPSASEVRRWTAWVNSMSLNSRARLTWNGQTLQPKPSNGIAAQRSMNTETTSKGVQNPRRSTTDHDGASGGESESSLD</sequence>
<protein>
    <submittedName>
        <fullName evidence="2">Uncharacterized protein</fullName>
    </submittedName>
</protein>
<feature type="compositionally biased region" description="Basic residues" evidence="1">
    <location>
        <begin position="306"/>
        <end position="317"/>
    </location>
</feature>
<name>A0ABP1CST5_9APHY</name>
<feature type="compositionally biased region" description="Polar residues" evidence="1">
    <location>
        <begin position="831"/>
        <end position="840"/>
    </location>
</feature>
<feature type="region of interest" description="Disordered" evidence="1">
    <location>
        <begin position="787"/>
        <end position="809"/>
    </location>
</feature>
<feature type="region of interest" description="Disordered" evidence="1">
    <location>
        <begin position="239"/>
        <end position="340"/>
    </location>
</feature>
<accession>A0ABP1CST5</accession>
<feature type="compositionally biased region" description="Polar residues" evidence="1">
    <location>
        <begin position="848"/>
        <end position="864"/>
    </location>
</feature>
<feature type="compositionally biased region" description="Polar residues" evidence="1">
    <location>
        <begin position="726"/>
        <end position="736"/>
    </location>
</feature>
<feature type="region of interest" description="Disordered" evidence="1">
    <location>
        <begin position="831"/>
        <end position="882"/>
    </location>
</feature>
<feature type="region of interest" description="Disordered" evidence="1">
    <location>
        <begin position="388"/>
        <end position="439"/>
    </location>
</feature>
<keyword evidence="3" id="KW-1185">Reference proteome</keyword>
<feature type="compositionally biased region" description="Polar residues" evidence="1">
    <location>
        <begin position="425"/>
        <end position="439"/>
    </location>
</feature>
<feature type="compositionally biased region" description="Basic and acidic residues" evidence="1">
    <location>
        <begin position="263"/>
        <end position="272"/>
    </location>
</feature>
<reference evidence="3" key="1">
    <citation type="submission" date="2024-04" db="EMBL/GenBank/DDBJ databases">
        <authorList>
            <person name="Shaw F."/>
            <person name="Minotto A."/>
        </authorList>
    </citation>
    <scope>NUCLEOTIDE SEQUENCE [LARGE SCALE GENOMIC DNA]</scope>
</reference>
<proteinExistence type="predicted"/>
<feature type="compositionally biased region" description="Polar residues" evidence="1">
    <location>
        <begin position="290"/>
        <end position="302"/>
    </location>
</feature>
<evidence type="ECO:0000313" key="2">
    <source>
        <dbReference type="EMBL" id="CAL1698725.1"/>
    </source>
</evidence>
<organism evidence="2 3">
    <name type="scientific">Somion occarium</name>
    <dbReference type="NCBI Taxonomy" id="3059160"/>
    <lineage>
        <taxon>Eukaryota</taxon>
        <taxon>Fungi</taxon>
        <taxon>Dikarya</taxon>
        <taxon>Basidiomycota</taxon>
        <taxon>Agaricomycotina</taxon>
        <taxon>Agaricomycetes</taxon>
        <taxon>Polyporales</taxon>
        <taxon>Cerrenaceae</taxon>
        <taxon>Somion</taxon>
    </lineage>
</organism>
<feature type="compositionally biased region" description="Basic and acidic residues" evidence="1">
    <location>
        <begin position="128"/>
        <end position="141"/>
    </location>
</feature>